<evidence type="ECO:0000256" key="10">
    <source>
        <dbReference type="ARBA" id="ARBA00023014"/>
    </source>
</evidence>
<evidence type="ECO:0000256" key="8">
    <source>
        <dbReference type="ARBA" id="ARBA00022801"/>
    </source>
</evidence>
<dbReference type="NCBIfam" id="TIGR00758">
    <property type="entry name" value="UDG_fam4"/>
    <property type="match status" value="1"/>
</dbReference>
<keyword evidence="15" id="KW-1185">Reference proteome</keyword>
<evidence type="ECO:0000256" key="4">
    <source>
        <dbReference type="ARBA" id="ARBA00019403"/>
    </source>
</evidence>
<evidence type="ECO:0000256" key="5">
    <source>
        <dbReference type="ARBA" id="ARBA00022485"/>
    </source>
</evidence>
<dbReference type="Gene3D" id="3.40.470.10">
    <property type="entry name" value="Uracil-DNA glycosylase-like domain"/>
    <property type="match status" value="1"/>
</dbReference>
<evidence type="ECO:0000256" key="12">
    <source>
        <dbReference type="SAM" id="MobiDB-lite"/>
    </source>
</evidence>
<feature type="domain" description="Uracil-DNA glycosylase-like" evidence="13">
    <location>
        <begin position="113"/>
        <end position="264"/>
    </location>
</feature>
<keyword evidence="11" id="KW-0234">DNA repair</keyword>
<evidence type="ECO:0000259" key="13">
    <source>
        <dbReference type="SMART" id="SM00986"/>
    </source>
</evidence>
<dbReference type="SMART" id="SM00986">
    <property type="entry name" value="UDG"/>
    <property type="match status" value="1"/>
</dbReference>
<sequence>MTQHLTNDGQSFDARALLGWYLAAGVDEAIADAPIDRFAQPQAVPLPQSAPQAQAPQTAATRQGSATVRPAAAPRVLASTQIAADCKNLEDLKAAINSYEECGLKHTALSTVFADGAPTAKVMCVGDMPDKDDDRTGTPFSGQAGQLLDKMLAAIGLDRTENAYLGTVIPWRPPGNRAPSPMELAHCLPFIRRHIELVAPDFLICLGALPATALLGIEASISKLRGRWKTLEIGQRNIQMLPIYAPSYLLRQPRLKADAWKDLLALSEKLDAKNKGDNA</sequence>
<feature type="region of interest" description="Disordered" evidence="12">
    <location>
        <begin position="45"/>
        <end position="70"/>
    </location>
</feature>
<evidence type="ECO:0000256" key="6">
    <source>
        <dbReference type="ARBA" id="ARBA00022723"/>
    </source>
</evidence>
<comment type="similarity">
    <text evidence="2">Belongs to the uracil-DNA glycosylase (UDG) superfamily. Type 4 (UDGa) family.</text>
</comment>
<dbReference type="InterPro" id="IPR036895">
    <property type="entry name" value="Uracil-DNA_glycosylase-like_sf"/>
</dbReference>
<evidence type="ECO:0000256" key="2">
    <source>
        <dbReference type="ARBA" id="ARBA00006521"/>
    </source>
</evidence>
<feature type="compositionally biased region" description="Low complexity" evidence="12">
    <location>
        <begin position="45"/>
        <end position="63"/>
    </location>
</feature>
<keyword evidence="5" id="KW-0004">4Fe-4S</keyword>
<evidence type="ECO:0000256" key="9">
    <source>
        <dbReference type="ARBA" id="ARBA00023004"/>
    </source>
</evidence>
<dbReference type="EC" id="3.2.2.27" evidence="3"/>
<gene>
    <name evidence="14" type="ORF">GCM10007972_00700</name>
</gene>
<keyword evidence="9" id="KW-0408">Iron</keyword>
<dbReference type="InterPro" id="IPR005122">
    <property type="entry name" value="Uracil-DNA_glycosylase-like"/>
</dbReference>
<dbReference type="RefSeq" id="WP_188873284.1">
    <property type="nucleotide sequence ID" value="NZ_BMOV01000001.1"/>
</dbReference>
<evidence type="ECO:0000256" key="3">
    <source>
        <dbReference type="ARBA" id="ARBA00012030"/>
    </source>
</evidence>
<evidence type="ECO:0000256" key="11">
    <source>
        <dbReference type="ARBA" id="ARBA00023204"/>
    </source>
</evidence>
<comment type="caution">
    <text evidence="14">The sequence shown here is derived from an EMBL/GenBank/DDBJ whole genome shotgun (WGS) entry which is preliminary data.</text>
</comment>
<protein>
    <recommendedName>
        <fullName evidence="4">Type-4 uracil-DNA glycosylase</fullName>
        <ecNumber evidence="3">3.2.2.27</ecNumber>
    </recommendedName>
</protein>
<name>A0ABQ2L5J4_9PROT</name>
<evidence type="ECO:0000313" key="14">
    <source>
        <dbReference type="EMBL" id="GGO04378.1"/>
    </source>
</evidence>
<comment type="catalytic activity">
    <reaction evidence="1">
        <text>Hydrolyzes single-stranded DNA or mismatched double-stranded DNA and polynucleotides, releasing free uracil.</text>
        <dbReference type="EC" id="3.2.2.27"/>
    </reaction>
</comment>
<keyword evidence="8" id="KW-0378">Hydrolase</keyword>
<evidence type="ECO:0000313" key="15">
    <source>
        <dbReference type="Proteomes" id="UP000602381"/>
    </source>
</evidence>
<dbReference type="CDD" id="cd10030">
    <property type="entry name" value="UDG-F4_TTUDGA_SPO1dp_like"/>
    <property type="match status" value="1"/>
</dbReference>
<dbReference type="PANTHER" id="PTHR33693">
    <property type="entry name" value="TYPE-5 URACIL-DNA GLYCOSYLASE"/>
    <property type="match status" value="1"/>
</dbReference>
<dbReference type="EMBL" id="BMOV01000001">
    <property type="protein sequence ID" value="GGO04378.1"/>
    <property type="molecule type" value="Genomic_DNA"/>
</dbReference>
<evidence type="ECO:0000256" key="7">
    <source>
        <dbReference type="ARBA" id="ARBA00022763"/>
    </source>
</evidence>
<dbReference type="SUPFAM" id="SSF52141">
    <property type="entry name" value="Uracil-DNA glycosylase-like"/>
    <property type="match status" value="1"/>
</dbReference>
<keyword evidence="6" id="KW-0479">Metal-binding</keyword>
<dbReference type="Pfam" id="PF03167">
    <property type="entry name" value="UDG"/>
    <property type="match status" value="1"/>
</dbReference>
<accession>A0ABQ2L5J4</accession>
<dbReference type="InterPro" id="IPR005273">
    <property type="entry name" value="Ura-DNA_glyco_family4"/>
</dbReference>
<keyword evidence="7" id="KW-0227">DNA damage</keyword>
<reference evidence="15" key="1">
    <citation type="journal article" date="2019" name="Int. J. Syst. Evol. Microbiol.">
        <title>The Global Catalogue of Microorganisms (GCM) 10K type strain sequencing project: providing services to taxonomists for standard genome sequencing and annotation.</title>
        <authorList>
            <consortium name="The Broad Institute Genomics Platform"/>
            <consortium name="The Broad Institute Genome Sequencing Center for Infectious Disease"/>
            <person name="Wu L."/>
            <person name="Ma J."/>
        </authorList>
    </citation>
    <scope>NUCLEOTIDE SEQUENCE [LARGE SCALE GENOMIC DNA]</scope>
    <source>
        <strain evidence="15">JCM 17843</strain>
    </source>
</reference>
<dbReference type="SMART" id="SM00987">
    <property type="entry name" value="UreE_C"/>
    <property type="match status" value="1"/>
</dbReference>
<dbReference type="InterPro" id="IPR051536">
    <property type="entry name" value="UDG_Type-4/5"/>
</dbReference>
<dbReference type="PANTHER" id="PTHR33693:SF1">
    <property type="entry name" value="TYPE-4 URACIL-DNA GLYCOSYLASE"/>
    <property type="match status" value="1"/>
</dbReference>
<organism evidence="14 15">
    <name type="scientific">Iodidimonas muriae</name>
    <dbReference type="NCBI Taxonomy" id="261467"/>
    <lineage>
        <taxon>Bacteria</taxon>
        <taxon>Pseudomonadati</taxon>
        <taxon>Pseudomonadota</taxon>
        <taxon>Alphaproteobacteria</taxon>
        <taxon>Iodidimonadales</taxon>
        <taxon>Iodidimonadaceae</taxon>
        <taxon>Iodidimonas</taxon>
    </lineage>
</organism>
<evidence type="ECO:0000256" key="1">
    <source>
        <dbReference type="ARBA" id="ARBA00001400"/>
    </source>
</evidence>
<dbReference type="Proteomes" id="UP000602381">
    <property type="component" value="Unassembled WGS sequence"/>
</dbReference>
<keyword evidence="10" id="KW-0411">Iron-sulfur</keyword>
<proteinExistence type="inferred from homology"/>